<protein>
    <recommendedName>
        <fullName evidence="3">MORN repeat variant</fullName>
    </recommendedName>
</protein>
<gene>
    <name evidence="1" type="ORF">N7E81_17410</name>
</gene>
<dbReference type="RefSeq" id="WP_263050877.1">
    <property type="nucleotide sequence ID" value="NZ_CP106735.1"/>
</dbReference>
<accession>A0ABY6CZK3</accession>
<sequence>MNRIQLLLASAFFLWSCQGKVANENQTKSTLEFQNKGHELVYQMTQKVGSYQDLLDLKDVVYTYTYQTADQKEDISTEKYIFDGEWSYGSYEKHERTLPDMEGTIEQGYNGQSFWLKHNGERVEDEAAIKRVTFNRKTNFYWFAMFQKLLDPGLIYTYMDEATVNGQVYDLVEVSFDTDQPSDLYRLYINKETQLVDQFLFTVVDFNVTDPLIMKVEYEKVDNILIPSKRKYTKANWDGENLTDNWTQVQWTGIKFNNNLPKQLFE</sequence>
<organism evidence="1 2">
    <name type="scientific">Reichenbachiella carrageenanivorans</name>
    <dbReference type="NCBI Taxonomy" id="2979869"/>
    <lineage>
        <taxon>Bacteria</taxon>
        <taxon>Pseudomonadati</taxon>
        <taxon>Bacteroidota</taxon>
        <taxon>Cytophagia</taxon>
        <taxon>Cytophagales</taxon>
        <taxon>Reichenbachiellaceae</taxon>
        <taxon>Reichenbachiella</taxon>
    </lineage>
</organism>
<name>A0ABY6CZK3_9BACT</name>
<keyword evidence="2" id="KW-1185">Reference proteome</keyword>
<evidence type="ECO:0008006" key="3">
    <source>
        <dbReference type="Google" id="ProtNLM"/>
    </source>
</evidence>
<evidence type="ECO:0000313" key="2">
    <source>
        <dbReference type="Proteomes" id="UP001062165"/>
    </source>
</evidence>
<dbReference type="EMBL" id="CP106735">
    <property type="protein sequence ID" value="UXX79134.1"/>
    <property type="molecule type" value="Genomic_DNA"/>
</dbReference>
<reference evidence="1" key="1">
    <citation type="submission" date="2022-10" db="EMBL/GenBank/DDBJ databases">
        <title>Comparative genomics and taxonomic characterization of three novel marine species of genus Reichenbachiella exhibiting antioxidant and polysaccharide degradation activities.</title>
        <authorList>
            <person name="Muhammad N."/>
            <person name="Lee Y.-J."/>
            <person name="Ko J."/>
            <person name="Kim S.-G."/>
        </authorList>
    </citation>
    <scope>NUCLEOTIDE SEQUENCE</scope>
    <source>
        <strain evidence="1">Wsw4-B4</strain>
    </source>
</reference>
<proteinExistence type="predicted"/>
<evidence type="ECO:0000313" key="1">
    <source>
        <dbReference type="EMBL" id="UXX79134.1"/>
    </source>
</evidence>
<dbReference type="Proteomes" id="UP001062165">
    <property type="component" value="Chromosome"/>
</dbReference>